<sequence>MPFILNRKIFFILLCLTSLLSDPVFLSGPVFGRPARLTDMSVTNSQDHILVYLNVRDAFTEKIQKIIISGVPTTFSFFITLDEIRTIWINKTLSEVTLTHTIKYNTLKNVFTIQRSWKDEKPLTVRTLEEARKIMTEIDAFKIIPISQLDKGSRYRVRAKAKLSKMTLPFYLHYILIMASKWEFETDWHTIDFDY</sequence>
<dbReference type="InterPro" id="IPR025500">
    <property type="entry name" value="DUF4390"/>
</dbReference>
<evidence type="ECO:0000313" key="2">
    <source>
        <dbReference type="Proteomes" id="UP000663720"/>
    </source>
</evidence>
<dbReference type="Pfam" id="PF14334">
    <property type="entry name" value="DUF4390"/>
    <property type="match status" value="1"/>
</dbReference>
<evidence type="ECO:0000313" key="1">
    <source>
        <dbReference type="EMBL" id="QTA82983.1"/>
    </source>
</evidence>
<gene>
    <name evidence="1" type="ORF">dnl_53750</name>
</gene>
<dbReference type="EMBL" id="CP061799">
    <property type="protein sequence ID" value="QTA82983.1"/>
    <property type="molecule type" value="Genomic_DNA"/>
</dbReference>
<organism evidence="1 2">
    <name type="scientific">Desulfonema limicola</name>
    <dbReference type="NCBI Taxonomy" id="45656"/>
    <lineage>
        <taxon>Bacteria</taxon>
        <taxon>Pseudomonadati</taxon>
        <taxon>Thermodesulfobacteriota</taxon>
        <taxon>Desulfobacteria</taxon>
        <taxon>Desulfobacterales</taxon>
        <taxon>Desulfococcaceae</taxon>
        <taxon>Desulfonema</taxon>
    </lineage>
</organism>
<dbReference type="Proteomes" id="UP000663720">
    <property type="component" value="Chromosome"/>
</dbReference>
<protein>
    <submittedName>
        <fullName evidence="1">DUF4390</fullName>
    </submittedName>
</protein>
<keyword evidence="2" id="KW-1185">Reference proteome</keyword>
<dbReference type="KEGG" id="dli:dnl_53750"/>
<name>A0A975BCX4_9BACT</name>
<dbReference type="AlphaFoldDB" id="A0A975BCX4"/>
<reference evidence="1" key="1">
    <citation type="journal article" date="2021" name="Microb. Physiol.">
        <title>Proteogenomic Insights into the Physiology of Marine, Sulfate-Reducing, Filamentous Desulfonema limicola and Desulfonema magnum.</title>
        <authorList>
            <person name="Schnaars V."/>
            <person name="Wohlbrand L."/>
            <person name="Scheve S."/>
            <person name="Hinrichs C."/>
            <person name="Reinhardt R."/>
            <person name="Rabus R."/>
        </authorList>
    </citation>
    <scope>NUCLEOTIDE SEQUENCE</scope>
    <source>
        <strain evidence="1">5ac10</strain>
    </source>
</reference>
<accession>A0A975BCX4</accession>
<proteinExistence type="predicted"/>